<name>A8FAA1_BACP2</name>
<proteinExistence type="predicted"/>
<reference evidence="1 2" key="1">
    <citation type="journal article" date="2007" name="PLoS ONE">
        <title>Paradoxical DNA repair and peroxide resistance gene conservation in Bacillus pumilus SAFR-032.</title>
        <authorList>
            <person name="Gioia J."/>
            <person name="Yerrapragada S."/>
            <person name="Qin X."/>
            <person name="Jiang H."/>
            <person name="Igboeli O.C."/>
            <person name="Muzny D."/>
            <person name="Dugan-Rocha S."/>
            <person name="Ding Y."/>
            <person name="Hawes A."/>
            <person name="Liu W."/>
            <person name="Perez L."/>
            <person name="Kovar C."/>
            <person name="Dinh H."/>
            <person name="Lee S."/>
            <person name="Nazareth L."/>
            <person name="Blyth P."/>
            <person name="Holder M."/>
            <person name="Buhay C."/>
            <person name="Tirumalai M.R."/>
            <person name="Liu Y."/>
            <person name="Dasgupta I."/>
            <person name="Bokhetache L."/>
            <person name="Fujita M."/>
            <person name="Karouia F."/>
            <person name="Eswara Moorthy P."/>
            <person name="Siefert J."/>
            <person name="Uzman A."/>
            <person name="Buzumbo P."/>
            <person name="Verma A."/>
            <person name="Zwiya H."/>
            <person name="McWilliams B.D."/>
            <person name="Olowu A."/>
            <person name="Clinkenbeard K.D."/>
            <person name="Newcombe D."/>
            <person name="Golebiewski L."/>
            <person name="Petrosino J.F."/>
            <person name="Nicholson W.L."/>
            <person name="Fox G.E."/>
            <person name="Venkateswaran K."/>
            <person name="Highlander S.K."/>
            <person name="Weinstock G.M."/>
        </authorList>
    </citation>
    <scope>NUCLEOTIDE SEQUENCE [LARGE SCALE GENOMIC DNA]</scope>
    <source>
        <strain evidence="1 2">SAFR-032</strain>
    </source>
</reference>
<gene>
    <name evidence="1" type="ordered locus">BPUM_0473</name>
</gene>
<sequence>MIVSMTFSLYFKKNTFIIKNKPTGRFLFVLMKKSKVEGIVKDDKHTKRG</sequence>
<evidence type="ECO:0000313" key="2">
    <source>
        <dbReference type="Proteomes" id="UP000001355"/>
    </source>
</evidence>
<dbReference type="Proteomes" id="UP000001355">
    <property type="component" value="Chromosome"/>
</dbReference>
<accession>A8FAA1</accession>
<dbReference type="HOGENOM" id="CLU_3132439_0_0_9"/>
<evidence type="ECO:0000313" key="1">
    <source>
        <dbReference type="EMBL" id="ABV61168.1"/>
    </source>
</evidence>
<organism evidence="1 2">
    <name type="scientific">Bacillus pumilus (strain SAFR-032)</name>
    <dbReference type="NCBI Taxonomy" id="315750"/>
    <lineage>
        <taxon>Bacteria</taxon>
        <taxon>Bacillati</taxon>
        <taxon>Bacillota</taxon>
        <taxon>Bacilli</taxon>
        <taxon>Bacillales</taxon>
        <taxon>Bacillaceae</taxon>
        <taxon>Bacillus</taxon>
    </lineage>
</organism>
<reference evidence="1 2" key="3">
    <citation type="journal article" date="2013" name="PLoS ONE">
        <title>Candidate genes that may be responsible for the unusual resistances exhibited by Bacillus pumilus SAFR-032 spores.</title>
        <authorList>
            <person name="Tirumalai M.R."/>
            <person name="Rastogi R."/>
            <person name="Zamani N."/>
            <person name="O'Bryant Williams E."/>
            <person name="Allen S."/>
            <person name="Diouf F."/>
            <person name="Kwende S."/>
            <person name="Weinstock G.M."/>
            <person name="Venkateswaran K.J."/>
            <person name="Fox G.E."/>
        </authorList>
    </citation>
    <scope>NUCLEOTIDE SEQUENCE [LARGE SCALE GENOMIC DNA]</scope>
    <source>
        <strain evidence="1 2">SAFR-032</strain>
    </source>
</reference>
<dbReference type="STRING" id="315750.BPUM_0473"/>
<dbReference type="KEGG" id="bpu:BPUM_0473"/>
<reference evidence="1 2" key="2">
    <citation type="journal article" date="2013" name="Extremophiles">
        <title>An ICEBs1-like element may be associated with the extreme radiation and desiccation resistance of Bacillus pumilus SAFR-032 spores.</title>
        <authorList>
            <person name="Tirumalai M.R."/>
            <person name="Fox G.E."/>
        </authorList>
    </citation>
    <scope>NUCLEOTIDE SEQUENCE [LARGE SCALE GENOMIC DNA]</scope>
    <source>
        <strain evidence="1 2">SAFR-032</strain>
    </source>
</reference>
<keyword evidence="2" id="KW-1185">Reference proteome</keyword>
<dbReference type="AlphaFoldDB" id="A8FAA1"/>
<dbReference type="EMBL" id="CP000813">
    <property type="protein sequence ID" value="ABV61168.1"/>
    <property type="molecule type" value="Genomic_DNA"/>
</dbReference>
<protein>
    <submittedName>
        <fullName evidence="1">Uncharacterized protein</fullName>
    </submittedName>
</protein>